<keyword evidence="1" id="KW-0597">Phosphoprotein</keyword>
<feature type="domain" description="Response regulatory" evidence="2">
    <location>
        <begin position="2"/>
        <end position="112"/>
    </location>
</feature>
<proteinExistence type="predicted"/>
<reference evidence="3 4" key="1">
    <citation type="submission" date="2015-04" db="EMBL/GenBank/DDBJ databases">
        <title>The draft genome sequence of Erythrobacter luteus KA37.</title>
        <authorList>
            <person name="Zhuang L."/>
            <person name="Liu Y."/>
            <person name="Shao Z."/>
        </authorList>
    </citation>
    <scope>NUCLEOTIDE SEQUENCE [LARGE SCALE GENOMIC DNA]</scope>
    <source>
        <strain evidence="3 4">KA37</strain>
    </source>
</reference>
<accession>A0A0G9MTH0</accession>
<dbReference type="SUPFAM" id="SSF52172">
    <property type="entry name" value="CheY-like"/>
    <property type="match status" value="1"/>
</dbReference>
<dbReference type="STRING" id="1581420.AAW00_06935"/>
<keyword evidence="4" id="KW-1185">Reference proteome</keyword>
<dbReference type="Gene3D" id="3.40.50.2300">
    <property type="match status" value="1"/>
</dbReference>
<dbReference type="SMART" id="SM00448">
    <property type="entry name" value="REC"/>
    <property type="match status" value="1"/>
</dbReference>
<sequence>MRALIVEDELLTALHLEAELQTLAVQSVGIACDRREALALATSAPDVAFVDVNLRDGPTGPAIAQALAALNVEVFYVTANPSQIPEEDRAPGRVVPKPFSVSDLVAALRQVEDLRGRAMASLH</sequence>
<dbReference type="InterPro" id="IPR001789">
    <property type="entry name" value="Sig_transdc_resp-reg_receiver"/>
</dbReference>
<dbReference type="GO" id="GO:0000160">
    <property type="term" value="P:phosphorelay signal transduction system"/>
    <property type="evidence" value="ECO:0007669"/>
    <property type="project" value="InterPro"/>
</dbReference>
<dbReference type="PROSITE" id="PS51257">
    <property type="entry name" value="PROKAR_LIPOPROTEIN"/>
    <property type="match status" value="1"/>
</dbReference>
<name>A0A0G9MTH0_9SPHN</name>
<dbReference type="AlphaFoldDB" id="A0A0G9MTH0"/>
<dbReference type="EMBL" id="LBHB01000002">
    <property type="protein sequence ID" value="KLE34030.1"/>
    <property type="molecule type" value="Genomic_DNA"/>
</dbReference>
<dbReference type="PATRIC" id="fig|1581420.6.peg.1411"/>
<dbReference type="RefSeq" id="WP_047003678.1">
    <property type="nucleotide sequence ID" value="NZ_LBHB01000002.1"/>
</dbReference>
<dbReference type="PROSITE" id="PS50110">
    <property type="entry name" value="RESPONSE_REGULATORY"/>
    <property type="match status" value="1"/>
</dbReference>
<dbReference type="InterPro" id="IPR011006">
    <property type="entry name" value="CheY-like_superfamily"/>
</dbReference>
<feature type="modified residue" description="4-aspartylphosphate" evidence="1">
    <location>
        <position position="51"/>
    </location>
</feature>
<dbReference type="Proteomes" id="UP000053464">
    <property type="component" value="Unassembled WGS sequence"/>
</dbReference>
<evidence type="ECO:0000259" key="2">
    <source>
        <dbReference type="PROSITE" id="PS50110"/>
    </source>
</evidence>
<comment type="caution">
    <text evidence="3">The sequence shown here is derived from an EMBL/GenBank/DDBJ whole genome shotgun (WGS) entry which is preliminary data.</text>
</comment>
<evidence type="ECO:0000313" key="3">
    <source>
        <dbReference type="EMBL" id="KLE34030.1"/>
    </source>
</evidence>
<gene>
    <name evidence="3" type="ORF">AAW00_06935</name>
</gene>
<organism evidence="3 4">
    <name type="scientific">Aurantiacibacter luteus</name>
    <dbReference type="NCBI Taxonomy" id="1581420"/>
    <lineage>
        <taxon>Bacteria</taxon>
        <taxon>Pseudomonadati</taxon>
        <taxon>Pseudomonadota</taxon>
        <taxon>Alphaproteobacteria</taxon>
        <taxon>Sphingomonadales</taxon>
        <taxon>Erythrobacteraceae</taxon>
        <taxon>Aurantiacibacter</taxon>
    </lineage>
</organism>
<protein>
    <recommendedName>
        <fullName evidence="2">Response regulatory domain-containing protein</fullName>
    </recommendedName>
</protein>
<evidence type="ECO:0000313" key="4">
    <source>
        <dbReference type="Proteomes" id="UP000053464"/>
    </source>
</evidence>
<dbReference type="OrthoDB" id="7060229at2"/>
<evidence type="ECO:0000256" key="1">
    <source>
        <dbReference type="PROSITE-ProRule" id="PRU00169"/>
    </source>
</evidence>